<name>A0A6P4IHF6_DROKI</name>
<organism evidence="2 3">
    <name type="scientific">Drosophila kikkawai</name>
    <name type="common">Fruit fly</name>
    <dbReference type="NCBI Taxonomy" id="30033"/>
    <lineage>
        <taxon>Eukaryota</taxon>
        <taxon>Metazoa</taxon>
        <taxon>Ecdysozoa</taxon>
        <taxon>Arthropoda</taxon>
        <taxon>Hexapoda</taxon>
        <taxon>Insecta</taxon>
        <taxon>Pterygota</taxon>
        <taxon>Neoptera</taxon>
        <taxon>Endopterygota</taxon>
        <taxon>Diptera</taxon>
        <taxon>Brachycera</taxon>
        <taxon>Muscomorpha</taxon>
        <taxon>Ephydroidea</taxon>
        <taxon>Drosophilidae</taxon>
        <taxon>Drosophila</taxon>
        <taxon>Sophophora</taxon>
    </lineage>
</organism>
<feature type="chain" id="PRO_5027714307" evidence="1">
    <location>
        <begin position="22"/>
        <end position="60"/>
    </location>
</feature>
<keyword evidence="1" id="KW-0732">Signal</keyword>
<evidence type="ECO:0000256" key="1">
    <source>
        <dbReference type="SAM" id="SignalP"/>
    </source>
</evidence>
<feature type="signal peptide" evidence="1">
    <location>
        <begin position="1"/>
        <end position="21"/>
    </location>
</feature>
<dbReference type="AlphaFoldDB" id="A0A6P4IHF6"/>
<dbReference type="Proteomes" id="UP001652661">
    <property type="component" value="Chromosome 2R"/>
</dbReference>
<protein>
    <submittedName>
        <fullName evidence="3">Uncharacterized protein</fullName>
    </submittedName>
</protein>
<evidence type="ECO:0000313" key="2">
    <source>
        <dbReference type="Proteomes" id="UP001652661"/>
    </source>
</evidence>
<keyword evidence="2" id="KW-1185">Reference proteome</keyword>
<dbReference type="GeneID" id="108078417"/>
<gene>
    <name evidence="3" type="primary">LOC108078417</name>
</gene>
<dbReference type="OrthoDB" id="7843220at2759"/>
<evidence type="ECO:0000313" key="3">
    <source>
        <dbReference type="RefSeq" id="XP_017027770.1"/>
    </source>
</evidence>
<reference evidence="2" key="1">
    <citation type="submission" date="2025-05" db="UniProtKB">
        <authorList>
            <consortium name="RefSeq"/>
        </authorList>
    </citation>
    <scope>NUCLEOTIDE SEQUENCE [LARGE SCALE GENOMIC DNA]</scope>
    <source>
        <strain evidence="2">14028-0561.14</strain>
    </source>
</reference>
<sequence length="60" mass="6259">MPMAALILCLLLIFTCSQAAADSTLWGLDQLGAYFSGIFRSVVGPLFGFGPTANNTASAF</sequence>
<proteinExistence type="predicted"/>
<accession>A0A6P4IHF6</accession>
<reference evidence="3" key="2">
    <citation type="submission" date="2025-08" db="UniProtKB">
        <authorList>
            <consortium name="RefSeq"/>
        </authorList>
    </citation>
    <scope>IDENTIFICATION</scope>
    <source>
        <strain evidence="3">14028-0561.14</strain>
        <tissue evidence="3">Whole fly</tissue>
    </source>
</reference>
<dbReference type="RefSeq" id="XP_017027770.1">
    <property type="nucleotide sequence ID" value="XM_017172281.3"/>
</dbReference>
<dbReference type="OMA" id="IWSFDQV"/>